<name>A0ABT6EYB4_9SYNE</name>
<evidence type="ECO:0000313" key="2">
    <source>
        <dbReference type="Proteomes" id="UP001154265"/>
    </source>
</evidence>
<dbReference type="Pfam" id="PF11360">
    <property type="entry name" value="DUF3110"/>
    <property type="match status" value="1"/>
</dbReference>
<dbReference type="EMBL" id="JAKKUT010000002">
    <property type="protein sequence ID" value="MDG2990796.1"/>
    <property type="molecule type" value="Genomic_DNA"/>
</dbReference>
<gene>
    <name evidence="1" type="ORF">L3556_07610</name>
</gene>
<keyword evidence="2" id="KW-1185">Reference proteome</keyword>
<comment type="caution">
    <text evidence="1">The sequence shown here is derived from an EMBL/GenBank/DDBJ whole genome shotgun (WGS) entry which is preliminary data.</text>
</comment>
<dbReference type="InterPro" id="IPR021503">
    <property type="entry name" value="DUF3110"/>
</dbReference>
<reference evidence="1" key="1">
    <citation type="journal article" date="2022" name="Genome Biol. Evol.">
        <title>A New Gene Family Diagnostic for Intracellular Biomineralization of Amorphous Ca Carbonates by Cyanobacteria.</title>
        <authorList>
            <person name="Benzerara K."/>
            <person name="Duprat E."/>
            <person name="Bitard-Feildel T."/>
            <person name="Caumes G."/>
            <person name="Cassier-Chauvat C."/>
            <person name="Chauvat F."/>
            <person name="Dezi M."/>
            <person name="Diop S.I."/>
            <person name="Gaschignard G."/>
            <person name="Gorgen S."/>
            <person name="Gugger M."/>
            <person name="Lopez-Garcia P."/>
            <person name="Millet M."/>
            <person name="Skouri-Panet F."/>
            <person name="Moreira D."/>
            <person name="Callebaut I."/>
        </authorList>
    </citation>
    <scope>NUCLEOTIDE SEQUENCE</scope>
    <source>
        <strain evidence="1">G9</strain>
    </source>
</reference>
<dbReference type="RefSeq" id="WP_277867616.1">
    <property type="nucleotide sequence ID" value="NZ_JAKKUT010000002.1"/>
</dbReference>
<dbReference type="Proteomes" id="UP001154265">
    <property type="component" value="Unassembled WGS sequence"/>
</dbReference>
<reference evidence="1" key="2">
    <citation type="submission" date="2022-01" db="EMBL/GenBank/DDBJ databases">
        <authorList>
            <person name="Zivanovic Y."/>
            <person name="Moreira D."/>
            <person name="Lopez-Garcia P."/>
        </authorList>
    </citation>
    <scope>NUCLEOTIDE SEQUENCE</scope>
    <source>
        <strain evidence="1">G9</strain>
    </source>
</reference>
<evidence type="ECO:0000313" key="1">
    <source>
        <dbReference type="EMBL" id="MDG2990796.1"/>
    </source>
</evidence>
<sequence length="135" mass="15182">MRVYVLLFNPGTESEGIHSLQVNDRNLILMFEAEDDATRYALLLEAQDFHAPSVVEIDAAEIEEFCDASGYACQRVPQGFVPKSDAERLFLSPPESNVGETDWELENIVPPAAELEDQLSDSELNSLRQRLEKLL</sequence>
<proteinExistence type="predicted"/>
<protein>
    <submittedName>
        <fullName evidence="1">DUF3110 domain-containing protein</fullName>
    </submittedName>
</protein>
<organism evidence="1 2">
    <name type="scientific">Candidatus Synechococcus calcipolaris G9</name>
    <dbReference type="NCBI Taxonomy" id="1497997"/>
    <lineage>
        <taxon>Bacteria</taxon>
        <taxon>Bacillati</taxon>
        <taxon>Cyanobacteriota</taxon>
        <taxon>Cyanophyceae</taxon>
        <taxon>Synechococcales</taxon>
        <taxon>Synechococcaceae</taxon>
        <taxon>Synechococcus</taxon>
    </lineage>
</organism>
<accession>A0ABT6EYB4</accession>